<organism evidence="1 2">
    <name type="scientific">Pistacia atlantica</name>
    <dbReference type="NCBI Taxonomy" id="434234"/>
    <lineage>
        <taxon>Eukaryota</taxon>
        <taxon>Viridiplantae</taxon>
        <taxon>Streptophyta</taxon>
        <taxon>Embryophyta</taxon>
        <taxon>Tracheophyta</taxon>
        <taxon>Spermatophyta</taxon>
        <taxon>Magnoliopsida</taxon>
        <taxon>eudicotyledons</taxon>
        <taxon>Gunneridae</taxon>
        <taxon>Pentapetalae</taxon>
        <taxon>rosids</taxon>
        <taxon>malvids</taxon>
        <taxon>Sapindales</taxon>
        <taxon>Anacardiaceae</taxon>
        <taxon>Pistacia</taxon>
    </lineage>
</organism>
<comment type="caution">
    <text evidence="1">The sequence shown here is derived from an EMBL/GenBank/DDBJ whole genome shotgun (WGS) entry which is preliminary data.</text>
</comment>
<accession>A0ACC1A270</accession>
<evidence type="ECO:0000313" key="2">
    <source>
        <dbReference type="Proteomes" id="UP001164250"/>
    </source>
</evidence>
<reference evidence="2" key="1">
    <citation type="journal article" date="2023" name="G3 (Bethesda)">
        <title>Genome assembly and association tests identify interacting loci associated with vigor, precocity, and sex in interspecific pistachio rootstocks.</title>
        <authorList>
            <person name="Palmer W."/>
            <person name="Jacygrad E."/>
            <person name="Sagayaradj S."/>
            <person name="Cavanaugh K."/>
            <person name="Han R."/>
            <person name="Bertier L."/>
            <person name="Beede B."/>
            <person name="Kafkas S."/>
            <person name="Golino D."/>
            <person name="Preece J."/>
            <person name="Michelmore R."/>
        </authorList>
    </citation>
    <scope>NUCLEOTIDE SEQUENCE [LARGE SCALE GENOMIC DNA]</scope>
</reference>
<evidence type="ECO:0000313" key="1">
    <source>
        <dbReference type="EMBL" id="KAJ0081363.1"/>
    </source>
</evidence>
<protein>
    <submittedName>
        <fullName evidence="1">Uncharacterized protein</fullName>
    </submittedName>
</protein>
<dbReference type="EMBL" id="CM047908">
    <property type="protein sequence ID" value="KAJ0081363.1"/>
    <property type="molecule type" value="Genomic_DNA"/>
</dbReference>
<dbReference type="Proteomes" id="UP001164250">
    <property type="component" value="Chromosome 12"/>
</dbReference>
<gene>
    <name evidence="1" type="ORF">Patl1_10748</name>
</gene>
<sequence length="98" mass="11399">MWQLVIFFEQVAESKLAKFVEDIVITPRMVDIIVEGEGKSKSFYSNVNEEYMRTLEILSKKLKFVEVDLLVKTSKADVQLELEKLRQKAVSKVVKWCS</sequence>
<keyword evidence="2" id="KW-1185">Reference proteome</keyword>
<proteinExistence type="predicted"/>
<name>A0ACC1A270_9ROSI</name>